<dbReference type="EnsemblPlants" id="AUR62043119-RA">
    <property type="protein sequence ID" value="AUR62043119-RA:cds"/>
    <property type="gene ID" value="AUR62043119"/>
</dbReference>
<evidence type="ECO:0000313" key="3">
    <source>
        <dbReference type="Proteomes" id="UP000596660"/>
    </source>
</evidence>
<evidence type="ECO:0000313" key="2">
    <source>
        <dbReference type="EnsemblPlants" id="AUR62043119-RA:cds"/>
    </source>
</evidence>
<protein>
    <submittedName>
        <fullName evidence="2">Uncharacterized protein</fullName>
    </submittedName>
</protein>
<reference evidence="2" key="2">
    <citation type="submission" date="2021-03" db="UniProtKB">
        <authorList>
            <consortium name="EnsemblPlants"/>
        </authorList>
    </citation>
    <scope>IDENTIFICATION</scope>
</reference>
<keyword evidence="3" id="KW-1185">Reference proteome</keyword>
<evidence type="ECO:0000256" key="1">
    <source>
        <dbReference type="SAM" id="MobiDB-lite"/>
    </source>
</evidence>
<accession>A0A803NAS9</accession>
<name>A0A803NAS9_CHEQI</name>
<organism evidence="2 3">
    <name type="scientific">Chenopodium quinoa</name>
    <name type="common">Quinoa</name>
    <dbReference type="NCBI Taxonomy" id="63459"/>
    <lineage>
        <taxon>Eukaryota</taxon>
        <taxon>Viridiplantae</taxon>
        <taxon>Streptophyta</taxon>
        <taxon>Embryophyta</taxon>
        <taxon>Tracheophyta</taxon>
        <taxon>Spermatophyta</taxon>
        <taxon>Magnoliopsida</taxon>
        <taxon>eudicotyledons</taxon>
        <taxon>Gunneridae</taxon>
        <taxon>Pentapetalae</taxon>
        <taxon>Caryophyllales</taxon>
        <taxon>Chenopodiaceae</taxon>
        <taxon>Chenopodioideae</taxon>
        <taxon>Atripliceae</taxon>
        <taxon>Chenopodium</taxon>
    </lineage>
</organism>
<sequence>MDLESELTVVVGADANQRNGNHLLDSDQPTGSADPVEADTNHHSTGIEIQESRSLTNKGYGLKKWRRIRRKDLLLLLTLSMSVRIPVTARTAIAIAIGVAASHQRLLVIPSSLFELPQAQLKLIIHI</sequence>
<dbReference type="AlphaFoldDB" id="A0A803NAS9"/>
<reference evidence="2" key="1">
    <citation type="journal article" date="2017" name="Nature">
        <title>The genome of Chenopodium quinoa.</title>
        <authorList>
            <person name="Jarvis D.E."/>
            <person name="Ho Y.S."/>
            <person name="Lightfoot D.J."/>
            <person name="Schmoeckel S.M."/>
            <person name="Li B."/>
            <person name="Borm T.J.A."/>
            <person name="Ohyanagi H."/>
            <person name="Mineta K."/>
            <person name="Michell C.T."/>
            <person name="Saber N."/>
            <person name="Kharbatia N.M."/>
            <person name="Rupper R.R."/>
            <person name="Sharp A.R."/>
            <person name="Dally N."/>
            <person name="Boughton B.A."/>
            <person name="Woo Y.H."/>
            <person name="Gao G."/>
            <person name="Schijlen E.G.W.M."/>
            <person name="Guo X."/>
            <person name="Momin A.A."/>
            <person name="Negrao S."/>
            <person name="Al-Babili S."/>
            <person name="Gehring C."/>
            <person name="Roessner U."/>
            <person name="Jung C."/>
            <person name="Murphy K."/>
            <person name="Arold S.T."/>
            <person name="Gojobori T."/>
            <person name="van der Linden C.G."/>
            <person name="van Loo E.N."/>
            <person name="Jellen E.N."/>
            <person name="Maughan P.J."/>
            <person name="Tester M."/>
        </authorList>
    </citation>
    <scope>NUCLEOTIDE SEQUENCE [LARGE SCALE GENOMIC DNA]</scope>
    <source>
        <strain evidence="2">cv. PI 614886</strain>
    </source>
</reference>
<feature type="region of interest" description="Disordered" evidence="1">
    <location>
        <begin position="18"/>
        <end position="46"/>
    </location>
</feature>
<dbReference type="Proteomes" id="UP000596660">
    <property type="component" value="Unplaced"/>
</dbReference>
<dbReference type="Gramene" id="AUR62043119-RA">
    <property type="protein sequence ID" value="AUR62043119-RA:cds"/>
    <property type="gene ID" value="AUR62043119"/>
</dbReference>
<proteinExistence type="predicted"/>